<protein>
    <submittedName>
        <fullName evidence="1">Uncharacterized protein</fullName>
    </submittedName>
</protein>
<dbReference type="EMBL" id="CP003607">
    <property type="protein sequence ID" value="AFY83171.1"/>
    <property type="molecule type" value="Genomic_DNA"/>
</dbReference>
<proteinExistence type="predicted"/>
<sequence length="48" mass="5397">MLAIAPLQLESNRHTRTAFMSLDKLPVCRVGEVFAGTKNEESTRPHML</sequence>
<dbReference type="InParanoid" id="K9TLZ0"/>
<accession>K9TLZ0</accession>
<gene>
    <name evidence="1" type="ORF">Oscil6304_3608</name>
</gene>
<dbReference type="AlphaFoldDB" id="K9TLZ0"/>
<dbReference type="KEGG" id="oac:Oscil6304_3608"/>
<dbReference type="STRING" id="56110.Oscil6304_3608"/>
<evidence type="ECO:0000313" key="1">
    <source>
        <dbReference type="EMBL" id="AFY83171.1"/>
    </source>
</evidence>
<dbReference type="HOGENOM" id="CLU_3155621_0_0_3"/>
<reference evidence="1 2" key="1">
    <citation type="submission" date="2012-06" db="EMBL/GenBank/DDBJ databases">
        <title>Finished chromosome of genome of Oscillatoria acuminata PCC 6304.</title>
        <authorList>
            <consortium name="US DOE Joint Genome Institute"/>
            <person name="Gugger M."/>
            <person name="Coursin T."/>
            <person name="Rippka R."/>
            <person name="Tandeau De Marsac N."/>
            <person name="Huntemann M."/>
            <person name="Wei C.-L."/>
            <person name="Han J."/>
            <person name="Detter J.C."/>
            <person name="Han C."/>
            <person name="Tapia R."/>
            <person name="Davenport K."/>
            <person name="Daligault H."/>
            <person name="Erkkila T."/>
            <person name="Gu W."/>
            <person name="Munk A.C.C."/>
            <person name="Teshima H."/>
            <person name="Xu Y."/>
            <person name="Chain P."/>
            <person name="Chen A."/>
            <person name="Krypides N."/>
            <person name="Mavromatis K."/>
            <person name="Markowitz V."/>
            <person name="Szeto E."/>
            <person name="Ivanova N."/>
            <person name="Mikhailova N."/>
            <person name="Ovchinnikova G."/>
            <person name="Pagani I."/>
            <person name="Pati A."/>
            <person name="Goodwin L."/>
            <person name="Peters L."/>
            <person name="Pitluck S."/>
            <person name="Woyke T."/>
            <person name="Kerfeld C."/>
        </authorList>
    </citation>
    <scope>NUCLEOTIDE SEQUENCE [LARGE SCALE GENOMIC DNA]</scope>
    <source>
        <strain evidence="1 2">PCC 6304</strain>
    </source>
</reference>
<keyword evidence="2" id="KW-1185">Reference proteome</keyword>
<dbReference type="Proteomes" id="UP000010367">
    <property type="component" value="Chromosome"/>
</dbReference>
<name>K9TLZ0_9CYAN</name>
<evidence type="ECO:0000313" key="2">
    <source>
        <dbReference type="Proteomes" id="UP000010367"/>
    </source>
</evidence>
<organism evidence="1 2">
    <name type="scientific">Oscillatoria acuminata PCC 6304</name>
    <dbReference type="NCBI Taxonomy" id="56110"/>
    <lineage>
        <taxon>Bacteria</taxon>
        <taxon>Bacillati</taxon>
        <taxon>Cyanobacteriota</taxon>
        <taxon>Cyanophyceae</taxon>
        <taxon>Oscillatoriophycideae</taxon>
        <taxon>Oscillatoriales</taxon>
        <taxon>Oscillatoriaceae</taxon>
        <taxon>Oscillatoria</taxon>
    </lineage>
</organism>